<evidence type="ECO:0000256" key="7">
    <source>
        <dbReference type="ARBA" id="ARBA00032162"/>
    </source>
</evidence>
<evidence type="ECO:0000256" key="6">
    <source>
        <dbReference type="ARBA" id="ARBA00022801"/>
    </source>
</evidence>
<protein>
    <recommendedName>
        <fullName evidence="5">GDP-mannose pyrophosphatase</fullName>
    </recommendedName>
    <alternativeName>
        <fullName evidence="7">GDP-mannose hydrolase</fullName>
    </alternativeName>
    <alternativeName>
        <fullName evidence="8">GDPMK</fullName>
    </alternativeName>
</protein>
<name>A0ABY7TKZ5_9SPHN</name>
<evidence type="ECO:0000256" key="1">
    <source>
        <dbReference type="ARBA" id="ARBA00000847"/>
    </source>
</evidence>
<comment type="cofactor">
    <cofactor evidence="2">
        <name>Mg(2+)</name>
        <dbReference type="ChEBI" id="CHEBI:18420"/>
    </cofactor>
</comment>
<dbReference type="CDD" id="cd24157">
    <property type="entry name" value="NUDIX_GDPMK"/>
    <property type="match status" value="1"/>
</dbReference>
<keyword evidence="11" id="KW-1185">Reference proteome</keyword>
<dbReference type="PANTHER" id="PTHR11839">
    <property type="entry name" value="UDP/ADP-SUGAR PYROPHOSPHATASE"/>
    <property type="match status" value="1"/>
</dbReference>
<dbReference type="RefSeq" id="WP_273687996.1">
    <property type="nucleotide sequence ID" value="NZ_CP117411.1"/>
</dbReference>
<comment type="subunit">
    <text evidence="4">Homodimer.</text>
</comment>
<evidence type="ECO:0000256" key="2">
    <source>
        <dbReference type="ARBA" id="ARBA00001946"/>
    </source>
</evidence>
<proteinExistence type="inferred from homology"/>
<keyword evidence="6" id="KW-0378">Hydrolase</keyword>
<dbReference type="Proteomes" id="UP001220395">
    <property type="component" value="Chromosome"/>
</dbReference>
<feature type="domain" description="Nudix hydrolase" evidence="9">
    <location>
        <begin position="38"/>
        <end position="163"/>
    </location>
</feature>
<dbReference type="InterPro" id="IPR015797">
    <property type="entry name" value="NUDIX_hydrolase-like_dom_sf"/>
</dbReference>
<evidence type="ECO:0000256" key="4">
    <source>
        <dbReference type="ARBA" id="ARBA00011738"/>
    </source>
</evidence>
<dbReference type="Gene3D" id="3.90.79.10">
    <property type="entry name" value="Nucleoside Triphosphate Pyrophosphohydrolase"/>
    <property type="match status" value="1"/>
</dbReference>
<dbReference type="InterPro" id="IPR000086">
    <property type="entry name" value="NUDIX_hydrolase_dom"/>
</dbReference>
<sequence>MNARIVRETIVYQGWMSVTRVAFAMPDGEEVERHFEDHGDAVAVLAYDEDRRTALLVTQPRPPVVRSGESDLLEVIAGGLEPAGREYTVRKEALEEAGVRLGALEPIVSLWSMPTISTERLHLFLAPYALSDRIGAGGGAEDENEAITVVEMPLAELAALAGRGKLTDAKTLVLVQALQLRRPTLFAP</sequence>
<dbReference type="InterPro" id="IPR004385">
    <property type="entry name" value="NDP_pyrophosphatase"/>
</dbReference>
<evidence type="ECO:0000256" key="8">
    <source>
        <dbReference type="ARBA" id="ARBA00032272"/>
    </source>
</evidence>
<evidence type="ECO:0000313" key="11">
    <source>
        <dbReference type="Proteomes" id="UP001220395"/>
    </source>
</evidence>
<comment type="similarity">
    <text evidence="3">Belongs to the Nudix hydrolase family. NudK subfamily.</text>
</comment>
<dbReference type="EMBL" id="CP117411">
    <property type="protein sequence ID" value="WCT73620.1"/>
    <property type="molecule type" value="Genomic_DNA"/>
</dbReference>
<evidence type="ECO:0000256" key="5">
    <source>
        <dbReference type="ARBA" id="ARBA00016377"/>
    </source>
</evidence>
<gene>
    <name evidence="10" type="ORF">PQ455_18750</name>
</gene>
<evidence type="ECO:0000256" key="3">
    <source>
        <dbReference type="ARBA" id="ARBA00007275"/>
    </source>
</evidence>
<comment type="catalytic activity">
    <reaction evidence="1">
        <text>GDP-alpha-D-mannose + H2O = alpha-D-mannose 1-phosphate + GMP + 2 H(+)</text>
        <dbReference type="Rhea" id="RHEA:27978"/>
        <dbReference type="ChEBI" id="CHEBI:15377"/>
        <dbReference type="ChEBI" id="CHEBI:15378"/>
        <dbReference type="ChEBI" id="CHEBI:57527"/>
        <dbReference type="ChEBI" id="CHEBI:58115"/>
        <dbReference type="ChEBI" id="CHEBI:58409"/>
    </reaction>
</comment>
<dbReference type="SUPFAM" id="SSF55811">
    <property type="entry name" value="Nudix"/>
    <property type="match status" value="1"/>
</dbReference>
<accession>A0ABY7TKZ5</accession>
<dbReference type="NCBIfam" id="TIGR00052">
    <property type="entry name" value="nudix-type nucleoside diphosphatase, YffH/AdpP family"/>
    <property type="match status" value="1"/>
</dbReference>
<reference evidence="10 11" key="1">
    <citation type="submission" date="2023-02" db="EMBL/GenBank/DDBJ databases">
        <title>Genome sequence of Sphingomonas naphthae.</title>
        <authorList>
            <person name="Kim S."/>
            <person name="Heo J."/>
            <person name="Kwon S.-W."/>
        </authorList>
    </citation>
    <scope>NUCLEOTIDE SEQUENCE [LARGE SCALE GENOMIC DNA]</scope>
    <source>
        <strain evidence="10 11">KACC 18716</strain>
    </source>
</reference>
<dbReference type="PANTHER" id="PTHR11839:SF18">
    <property type="entry name" value="NUDIX HYDROLASE DOMAIN-CONTAINING PROTEIN"/>
    <property type="match status" value="1"/>
</dbReference>
<evidence type="ECO:0000259" key="9">
    <source>
        <dbReference type="Pfam" id="PF00293"/>
    </source>
</evidence>
<organism evidence="10 11">
    <name type="scientific">Sphingomonas naphthae</name>
    <dbReference type="NCBI Taxonomy" id="1813468"/>
    <lineage>
        <taxon>Bacteria</taxon>
        <taxon>Pseudomonadati</taxon>
        <taxon>Pseudomonadota</taxon>
        <taxon>Alphaproteobacteria</taxon>
        <taxon>Sphingomonadales</taxon>
        <taxon>Sphingomonadaceae</taxon>
        <taxon>Sphingomonas</taxon>
    </lineage>
</organism>
<evidence type="ECO:0000313" key="10">
    <source>
        <dbReference type="EMBL" id="WCT73620.1"/>
    </source>
</evidence>
<dbReference type="Pfam" id="PF00293">
    <property type="entry name" value="NUDIX"/>
    <property type="match status" value="1"/>
</dbReference>